<comment type="caution">
    <text evidence="1">The sequence shown here is derived from an EMBL/GenBank/DDBJ whole genome shotgun (WGS) entry which is preliminary data.</text>
</comment>
<dbReference type="InterPro" id="IPR028015">
    <property type="entry name" value="CCDC84-like"/>
</dbReference>
<dbReference type="PANTHER" id="PTHR31198:SF1">
    <property type="entry name" value="CENTROSOMAL AT-AC SPLICING FACTOR"/>
    <property type="match status" value="1"/>
</dbReference>
<evidence type="ECO:0000313" key="2">
    <source>
        <dbReference type="Proteomes" id="UP001519460"/>
    </source>
</evidence>
<evidence type="ECO:0008006" key="3">
    <source>
        <dbReference type="Google" id="ProtNLM"/>
    </source>
</evidence>
<dbReference type="Proteomes" id="UP001519460">
    <property type="component" value="Unassembled WGS sequence"/>
</dbReference>
<proteinExistence type="predicted"/>
<dbReference type="EMBL" id="JACVVK020000491">
    <property type="protein sequence ID" value="KAK7471477.1"/>
    <property type="molecule type" value="Genomic_DNA"/>
</dbReference>
<organism evidence="1 2">
    <name type="scientific">Batillaria attramentaria</name>
    <dbReference type="NCBI Taxonomy" id="370345"/>
    <lineage>
        <taxon>Eukaryota</taxon>
        <taxon>Metazoa</taxon>
        <taxon>Spiralia</taxon>
        <taxon>Lophotrochozoa</taxon>
        <taxon>Mollusca</taxon>
        <taxon>Gastropoda</taxon>
        <taxon>Caenogastropoda</taxon>
        <taxon>Sorbeoconcha</taxon>
        <taxon>Cerithioidea</taxon>
        <taxon>Batillariidae</taxon>
        <taxon>Batillaria</taxon>
    </lineage>
</organism>
<accession>A0ABD0JE71</accession>
<evidence type="ECO:0000313" key="1">
    <source>
        <dbReference type="EMBL" id="KAK7471477.1"/>
    </source>
</evidence>
<gene>
    <name evidence="1" type="ORF">BaRGS_00035871</name>
</gene>
<dbReference type="PANTHER" id="PTHR31198">
    <property type="entry name" value="COILED-COIL DOMAIN-CONTAINING PROTEIN 84"/>
    <property type="match status" value="1"/>
</dbReference>
<dbReference type="Pfam" id="PF14968">
    <property type="entry name" value="CCDC84"/>
    <property type="match status" value="1"/>
</dbReference>
<protein>
    <recommendedName>
        <fullName evidence="3">Coiled-coil domain-containing protein 84</fullName>
    </recommendedName>
</protein>
<reference evidence="1 2" key="1">
    <citation type="journal article" date="2023" name="Sci. Data">
        <title>Genome assembly of the Korean intertidal mud-creeper Batillaria attramentaria.</title>
        <authorList>
            <person name="Patra A.K."/>
            <person name="Ho P.T."/>
            <person name="Jun S."/>
            <person name="Lee S.J."/>
            <person name="Kim Y."/>
            <person name="Won Y.J."/>
        </authorList>
    </citation>
    <scope>NUCLEOTIDE SEQUENCE [LARGE SCALE GENOMIC DNA]</scope>
    <source>
        <strain evidence="1">Wonlab-2016</strain>
    </source>
</reference>
<keyword evidence="2" id="KW-1185">Reference proteome</keyword>
<sequence>MSTSFVQFRYCPLCRTSHKQKKKKHIYSSRHQTVLQNVLTKFSKKISEGRAAMSPPLVQPHGWEVDAEFWCYFCQREVKKHKEQENCTLVCGGLIEHASSKEHNQKMAEFFWENIIPVSRKPEFVITNEDHNRYLVQSVQAVADYQAKLKERITQHVKQTYGSVEGVSKKKLGDAGQSLQGAADPAELRGKWTVAAYGEGLTCIIRPEPDLIEIQHIGDWLESSLHLKRREEDGDESVGNVFTRATPPWLLDEADDGSGEIGPTMEEFRKHLEREKKRKLPAGRVGAKFNHKAETAAEWLPSFGRVWNHGRRLNSQ</sequence>
<dbReference type="AlphaFoldDB" id="A0ABD0JE71"/>
<name>A0ABD0JE71_9CAEN</name>